<sequence length="226" mass="24625">MGGLPAPVARRPGDRGSAGEAVTARRLVVWRHGQTDWNLHRRWQGEADIPLNETGLAQAREAAPRLAELGITEIWSSDLQRAYATAGALAELTGLPIRTDQRLREISVGQWSGRVLTELLDEFGAVLEREARGEDVVRGVTGESVRQVEARVAEALREIGEQAPDDAVVAVVMHGLAGKVGALELVGIPPELKESFGSLDNCGWITIDRSHQPAHPWRITHYNETA</sequence>
<dbReference type="GO" id="GO:0045820">
    <property type="term" value="P:negative regulation of glycolytic process"/>
    <property type="evidence" value="ECO:0007669"/>
    <property type="project" value="TreeGrafter"/>
</dbReference>
<comment type="caution">
    <text evidence="4">The sequence shown here is derived from an EMBL/GenBank/DDBJ whole genome shotgun (WGS) entry which is preliminary data.</text>
</comment>
<evidence type="ECO:0000256" key="1">
    <source>
        <dbReference type="ARBA" id="ARBA00022801"/>
    </source>
</evidence>
<proteinExistence type="predicted"/>
<gene>
    <name evidence="4" type="ORF">CGZ94_20125</name>
</gene>
<reference evidence="4 5" key="1">
    <citation type="submission" date="2017-07" db="EMBL/GenBank/DDBJ databases">
        <title>Draft whole genome sequences of clinical Proprionibacteriaceae strains.</title>
        <authorList>
            <person name="Bernier A.-M."/>
            <person name="Bernard K."/>
            <person name="Domingo M.-C."/>
        </authorList>
    </citation>
    <scope>NUCLEOTIDE SEQUENCE [LARGE SCALE GENOMIC DNA]</scope>
    <source>
        <strain evidence="4 5">NML 030167</strain>
    </source>
</reference>
<evidence type="ECO:0000313" key="5">
    <source>
        <dbReference type="Proteomes" id="UP000215896"/>
    </source>
</evidence>
<dbReference type="InterPro" id="IPR001345">
    <property type="entry name" value="PG/BPGM_mutase_AS"/>
</dbReference>
<dbReference type="EMBL" id="NMVO01000018">
    <property type="protein sequence ID" value="OYO08878.1"/>
    <property type="molecule type" value="Genomic_DNA"/>
</dbReference>
<feature type="binding site" evidence="3">
    <location>
        <begin position="31"/>
        <end position="38"/>
    </location>
    <ligand>
        <name>substrate</name>
    </ligand>
</feature>
<keyword evidence="1" id="KW-0378">Hydrolase</keyword>
<evidence type="ECO:0000313" key="4">
    <source>
        <dbReference type="EMBL" id="OYO08878.1"/>
    </source>
</evidence>
<feature type="binding site" evidence="3">
    <location>
        <position position="81"/>
    </location>
    <ligand>
        <name>substrate</name>
    </ligand>
</feature>
<protein>
    <submittedName>
        <fullName evidence="4">Histidine phosphatase family protein</fullName>
    </submittedName>
</protein>
<dbReference type="PANTHER" id="PTHR46517">
    <property type="entry name" value="FRUCTOSE-2,6-BISPHOSPHATASE TIGAR"/>
    <property type="match status" value="1"/>
</dbReference>
<dbReference type="GO" id="GO:0004331">
    <property type="term" value="F:fructose-2,6-bisphosphate 2-phosphatase activity"/>
    <property type="evidence" value="ECO:0007669"/>
    <property type="project" value="TreeGrafter"/>
</dbReference>
<dbReference type="AlphaFoldDB" id="A0A255FYU4"/>
<dbReference type="SUPFAM" id="SSF53254">
    <property type="entry name" value="Phosphoglycerate mutase-like"/>
    <property type="match status" value="1"/>
</dbReference>
<dbReference type="InterPro" id="IPR051695">
    <property type="entry name" value="Phosphoglycerate_Mutase"/>
</dbReference>
<dbReference type="Gene3D" id="3.40.50.1240">
    <property type="entry name" value="Phosphoglycerate mutase-like"/>
    <property type="match status" value="1"/>
</dbReference>
<dbReference type="PROSITE" id="PS00175">
    <property type="entry name" value="PG_MUTASE"/>
    <property type="match status" value="1"/>
</dbReference>
<dbReference type="Proteomes" id="UP000215896">
    <property type="component" value="Unassembled WGS sequence"/>
</dbReference>
<evidence type="ECO:0000256" key="3">
    <source>
        <dbReference type="PIRSR" id="PIRSR613078-2"/>
    </source>
</evidence>
<dbReference type="SMART" id="SM00855">
    <property type="entry name" value="PGAM"/>
    <property type="match status" value="1"/>
</dbReference>
<feature type="active site" description="Tele-phosphohistidine intermediate" evidence="2">
    <location>
        <position position="32"/>
    </location>
</feature>
<dbReference type="CDD" id="cd07067">
    <property type="entry name" value="HP_PGM_like"/>
    <property type="match status" value="1"/>
</dbReference>
<dbReference type="Pfam" id="PF00300">
    <property type="entry name" value="His_Phos_1"/>
    <property type="match status" value="1"/>
</dbReference>
<organism evidence="4 5">
    <name type="scientific">Enemella evansiae</name>
    <dbReference type="NCBI Taxonomy" id="2016499"/>
    <lineage>
        <taxon>Bacteria</taxon>
        <taxon>Bacillati</taxon>
        <taxon>Actinomycetota</taxon>
        <taxon>Actinomycetes</taxon>
        <taxon>Propionibacteriales</taxon>
        <taxon>Propionibacteriaceae</taxon>
        <taxon>Enemella</taxon>
    </lineage>
</organism>
<dbReference type="PANTHER" id="PTHR46517:SF1">
    <property type="entry name" value="FRUCTOSE-2,6-BISPHOSPHATASE TIGAR"/>
    <property type="match status" value="1"/>
</dbReference>
<accession>A0A255FYU4</accession>
<dbReference type="InterPro" id="IPR013078">
    <property type="entry name" value="His_Pase_superF_clade-1"/>
</dbReference>
<name>A0A255FYU4_9ACTN</name>
<feature type="active site" description="Proton donor/acceptor" evidence="2">
    <location>
        <position position="105"/>
    </location>
</feature>
<keyword evidence="5" id="KW-1185">Reference proteome</keyword>
<evidence type="ECO:0000256" key="2">
    <source>
        <dbReference type="PIRSR" id="PIRSR613078-1"/>
    </source>
</evidence>
<dbReference type="GO" id="GO:0005829">
    <property type="term" value="C:cytosol"/>
    <property type="evidence" value="ECO:0007669"/>
    <property type="project" value="TreeGrafter"/>
</dbReference>
<dbReference type="InterPro" id="IPR029033">
    <property type="entry name" value="His_PPase_superfam"/>
</dbReference>
<dbReference type="GO" id="GO:0043456">
    <property type="term" value="P:regulation of pentose-phosphate shunt"/>
    <property type="evidence" value="ECO:0007669"/>
    <property type="project" value="TreeGrafter"/>
</dbReference>